<proteinExistence type="predicted"/>
<dbReference type="AlphaFoldDB" id="A0A6F9E388"/>
<name>A0A6F9E388_9BACL</name>
<evidence type="ECO:0000256" key="1">
    <source>
        <dbReference type="SAM" id="Phobius"/>
    </source>
</evidence>
<protein>
    <submittedName>
        <fullName evidence="2">Uncharacterized protein</fullName>
    </submittedName>
</protein>
<evidence type="ECO:0000313" key="3">
    <source>
        <dbReference type="Proteomes" id="UP000502196"/>
    </source>
</evidence>
<sequence>MSEKGKARDGKVNFPSAGFYFWQKDGVCVFRVKPLCRLCVYLTFLVFLYYRQWSLFIMRWFEGSRKLRVELAEAVHLFSGHGYERRGHNGSTVKSGRPETAGGKGGVVQRIVGFRSHHGCHSCGGVGRSVCALFAKRMTGPSARQEAVDEKPSVFRV</sequence>
<evidence type="ECO:0000313" key="2">
    <source>
        <dbReference type="EMBL" id="CAB3391321.1"/>
    </source>
</evidence>
<gene>
    <name evidence="2" type="ORF">COOX1_0853</name>
</gene>
<reference evidence="2 3" key="1">
    <citation type="submission" date="2020-04" db="EMBL/GenBank/DDBJ databases">
        <authorList>
            <person name="Hogendoorn C."/>
        </authorList>
    </citation>
    <scope>NUCLEOTIDE SEQUENCE [LARGE SCALE GENOMIC DNA]</scope>
    <source>
        <strain evidence="2">COOX1</strain>
    </source>
</reference>
<keyword evidence="1" id="KW-1133">Transmembrane helix</keyword>
<dbReference type="EMBL" id="LR792683">
    <property type="protein sequence ID" value="CAB3391321.1"/>
    <property type="molecule type" value="Genomic_DNA"/>
</dbReference>
<keyword evidence="1" id="KW-0812">Transmembrane</keyword>
<feature type="transmembrane region" description="Helical" evidence="1">
    <location>
        <begin position="32"/>
        <end position="50"/>
    </location>
</feature>
<accession>A0A6F9E388</accession>
<keyword evidence="1" id="KW-0472">Membrane</keyword>
<dbReference type="Proteomes" id="UP000502196">
    <property type="component" value="Chromosome"/>
</dbReference>
<organism evidence="2 3">
    <name type="scientific">Kyrpidia spormannii</name>
    <dbReference type="NCBI Taxonomy" id="2055160"/>
    <lineage>
        <taxon>Bacteria</taxon>
        <taxon>Bacillati</taxon>
        <taxon>Bacillota</taxon>
        <taxon>Bacilli</taxon>
        <taxon>Bacillales</taxon>
        <taxon>Alicyclobacillaceae</taxon>
        <taxon>Kyrpidia</taxon>
    </lineage>
</organism>